<dbReference type="Gene3D" id="2.60.120.260">
    <property type="entry name" value="Galactose-binding domain-like"/>
    <property type="match status" value="1"/>
</dbReference>
<dbReference type="EMBL" id="JACHMH010000001">
    <property type="protein sequence ID" value="MBB4674959.1"/>
    <property type="molecule type" value="Genomic_DNA"/>
</dbReference>
<keyword evidence="2" id="KW-1133">Transmembrane helix</keyword>
<name>A0A7W7C847_9PSEU</name>
<feature type="region of interest" description="Disordered" evidence="1">
    <location>
        <begin position="350"/>
        <end position="387"/>
    </location>
</feature>
<organism evidence="3 4">
    <name type="scientific">Crossiella cryophila</name>
    <dbReference type="NCBI Taxonomy" id="43355"/>
    <lineage>
        <taxon>Bacteria</taxon>
        <taxon>Bacillati</taxon>
        <taxon>Actinomycetota</taxon>
        <taxon>Actinomycetes</taxon>
        <taxon>Pseudonocardiales</taxon>
        <taxon>Pseudonocardiaceae</taxon>
        <taxon>Crossiella</taxon>
    </lineage>
</organism>
<dbReference type="Proteomes" id="UP000533598">
    <property type="component" value="Unassembled WGS sequence"/>
</dbReference>
<comment type="caution">
    <text evidence="3">The sequence shown here is derived from an EMBL/GenBank/DDBJ whole genome shotgun (WGS) entry which is preliminary data.</text>
</comment>
<feature type="compositionally biased region" description="Low complexity" evidence="1">
    <location>
        <begin position="368"/>
        <end position="386"/>
    </location>
</feature>
<protein>
    <recommendedName>
        <fullName evidence="5">Integral membrane protein MviN</fullName>
    </recommendedName>
</protein>
<accession>A0A7W7C847</accession>
<dbReference type="SUPFAM" id="SSF56112">
    <property type="entry name" value="Protein kinase-like (PK-like)"/>
    <property type="match status" value="1"/>
</dbReference>
<sequence>MSGTPDYTAPHGNPAGGAVGAAAFVPGATLGDGRYRLLSLAGQDPRGPAQFWRARDNALGRDVALTVLIGDASDERTAARSRRTLERATHSAGFTHPGVSRTLDVLWPGHGVNPRDGVFGIVVAEWTQGTDLLDLITEGPLPAGTASRLLEPLAAAVETAHHAGLVLGVDHPQRLRVTPDGKLRLAFPGPRAEVTAREDVRGLGATLYLMLTCRWALDGGPNGLPSAPTGPDGTVVSPQTLHPAVPHELSTVAVRSLEDTSVGGLRTGAAILRVLEQTAAAEAEAAALRAQEAALTESYPALGSDEDDKRDEKSRRRKLAVGMTLLTMATAGILAWAGLSVIGMFSTPETRSGPTVALTPTTPPPPGQTSSTQPSTPQSEQPQSGGTVDVASVNVYNVQGEPDNPHRIKRVVDGDPRSTWKTMTYRQQFPRGKPGVGIMITLAEAAKLAKVVIDSPSAGTKIEVRSAPSGSADLDETTVLGTGTLQKGDTEISLEAGDATKFVLLWITGLGGSGDRNVSELSELTFVRAG</sequence>
<keyword evidence="2" id="KW-0472">Membrane</keyword>
<evidence type="ECO:0000256" key="2">
    <source>
        <dbReference type="SAM" id="Phobius"/>
    </source>
</evidence>
<evidence type="ECO:0000256" key="1">
    <source>
        <dbReference type="SAM" id="MobiDB-lite"/>
    </source>
</evidence>
<dbReference type="AlphaFoldDB" id="A0A7W7C847"/>
<feature type="transmembrane region" description="Helical" evidence="2">
    <location>
        <begin position="319"/>
        <end position="345"/>
    </location>
</feature>
<keyword evidence="2" id="KW-0812">Transmembrane</keyword>
<evidence type="ECO:0000313" key="3">
    <source>
        <dbReference type="EMBL" id="MBB4674959.1"/>
    </source>
</evidence>
<dbReference type="CDD" id="cd13973">
    <property type="entry name" value="PK_MviN-like"/>
    <property type="match status" value="1"/>
</dbReference>
<dbReference type="Gene3D" id="3.30.200.20">
    <property type="entry name" value="Phosphorylase Kinase, domain 1"/>
    <property type="match status" value="1"/>
</dbReference>
<dbReference type="InterPro" id="IPR011009">
    <property type="entry name" value="Kinase-like_dom_sf"/>
</dbReference>
<evidence type="ECO:0008006" key="5">
    <source>
        <dbReference type="Google" id="ProtNLM"/>
    </source>
</evidence>
<dbReference type="RefSeq" id="WP_312986497.1">
    <property type="nucleotide sequence ID" value="NZ_BAAAUI010000018.1"/>
</dbReference>
<gene>
    <name evidence="3" type="ORF">HNR67_001077</name>
</gene>
<evidence type="ECO:0000313" key="4">
    <source>
        <dbReference type="Proteomes" id="UP000533598"/>
    </source>
</evidence>
<reference evidence="3 4" key="1">
    <citation type="submission" date="2020-08" db="EMBL/GenBank/DDBJ databases">
        <title>Sequencing the genomes of 1000 actinobacteria strains.</title>
        <authorList>
            <person name="Klenk H.-P."/>
        </authorList>
    </citation>
    <scope>NUCLEOTIDE SEQUENCE [LARGE SCALE GENOMIC DNA]</scope>
    <source>
        <strain evidence="3 4">DSM 44230</strain>
    </source>
</reference>
<proteinExistence type="predicted"/>
<dbReference type="Gene3D" id="1.10.510.10">
    <property type="entry name" value="Transferase(Phosphotransferase) domain 1"/>
    <property type="match status" value="1"/>
</dbReference>
<keyword evidence="4" id="KW-1185">Reference proteome</keyword>